<proteinExistence type="inferred from homology"/>
<dbReference type="GO" id="GO:0004368">
    <property type="term" value="F:glycerol-3-phosphate dehydrogenase (quinone) activity"/>
    <property type="evidence" value="ECO:0007669"/>
    <property type="project" value="InterPro"/>
</dbReference>
<dbReference type="InterPro" id="IPR031656">
    <property type="entry name" value="DAO_C"/>
</dbReference>
<keyword evidence="3" id="KW-0285">Flavoprotein</keyword>
<dbReference type="PANTHER" id="PTHR11985">
    <property type="entry name" value="GLYCEROL-3-PHOSPHATE DEHYDROGENASE"/>
    <property type="match status" value="1"/>
</dbReference>
<dbReference type="InterPro" id="IPR036188">
    <property type="entry name" value="FAD/NAD-bd_sf"/>
</dbReference>
<dbReference type="PRINTS" id="PR01001">
    <property type="entry name" value="FADG3PDH"/>
</dbReference>
<evidence type="ECO:0000259" key="8">
    <source>
        <dbReference type="Pfam" id="PF16901"/>
    </source>
</evidence>
<dbReference type="PANTHER" id="PTHR11985:SF35">
    <property type="entry name" value="ANAEROBIC GLYCEROL-3-PHOSPHATE DEHYDROGENASE SUBUNIT A"/>
    <property type="match status" value="1"/>
</dbReference>
<keyword evidence="4" id="KW-0319">Glycerol metabolism</keyword>
<dbReference type="Gene3D" id="1.10.8.870">
    <property type="entry name" value="Alpha-glycerophosphate oxidase, cap domain"/>
    <property type="match status" value="1"/>
</dbReference>
<protein>
    <submittedName>
        <fullName evidence="9">Glycerol-3-phosphate dehydrogenase</fullName>
    </submittedName>
</protein>
<dbReference type="AlphaFoldDB" id="A0A4R6DX89"/>
<evidence type="ECO:0000259" key="7">
    <source>
        <dbReference type="Pfam" id="PF01266"/>
    </source>
</evidence>
<dbReference type="InterPro" id="IPR006076">
    <property type="entry name" value="FAD-dep_OxRdtase"/>
</dbReference>
<evidence type="ECO:0000256" key="5">
    <source>
        <dbReference type="ARBA" id="ARBA00022827"/>
    </source>
</evidence>
<dbReference type="InterPro" id="IPR038299">
    <property type="entry name" value="DAO_C_sf"/>
</dbReference>
<dbReference type="Pfam" id="PF16901">
    <property type="entry name" value="DAO_C"/>
    <property type="match status" value="1"/>
</dbReference>
<evidence type="ECO:0000256" key="1">
    <source>
        <dbReference type="ARBA" id="ARBA00001974"/>
    </source>
</evidence>
<sequence length="525" mass="55865">MALTPAAASRAAALARLAETPEWDMLVIGGGATGLGCAVDAAARGYKVLLVEAQDFAKGTSSRATKLVHGGVRYLAQGNLPLVREALAERARLLANAPHLVHPLRFVVPSYRRRDTALLAVGLGAYDLLGGFGSQGGIARSRVLDVAQTRAALPTVKTAGLRGGIAYWDAQFDDARLALALARTVEDLGGLALNYCALADLLVEGGRLRGAVLQEAGGRVFRVAARVVINATGVWADSVRRLAQPATPPLLRPSQGIHLVVDRGFLPGTDALLVPRTADGRVLFMIPWQGRLLLGTTDSLRADLPLEPQPLPGEVDFVLDTAAAYLERPPRRQDVLSQFAGLRPLIGGGMGNDERPTGGLSREHLIEVSATGLVSVLGGKWTTYRHMAEEAVDRALAVAGLPRRAAATATLRLHGAREGDDPYGSDREAVEALPGAGRRLLEGLTLTEAEVRHAARAEYALSVEDVLARRHRALFLDVRLAEQIAGQVAVILADELGRDGNWCELQVKRFRMLAQSYAAASATSR</sequence>
<dbReference type="PROSITE" id="PS00978">
    <property type="entry name" value="FAD_G3PDH_2"/>
    <property type="match status" value="1"/>
</dbReference>
<organism evidence="9 10">
    <name type="scientific">Azoarcus indigens</name>
    <dbReference type="NCBI Taxonomy" id="29545"/>
    <lineage>
        <taxon>Bacteria</taxon>
        <taxon>Pseudomonadati</taxon>
        <taxon>Pseudomonadota</taxon>
        <taxon>Betaproteobacteria</taxon>
        <taxon>Rhodocyclales</taxon>
        <taxon>Zoogloeaceae</taxon>
        <taxon>Azoarcus</taxon>
    </lineage>
</organism>
<feature type="domain" description="FAD dependent oxidoreductase" evidence="7">
    <location>
        <begin position="24"/>
        <end position="385"/>
    </location>
</feature>
<dbReference type="SUPFAM" id="SSF51905">
    <property type="entry name" value="FAD/NAD(P)-binding domain"/>
    <property type="match status" value="1"/>
</dbReference>
<accession>A0A4R6DX89</accession>
<evidence type="ECO:0000313" key="9">
    <source>
        <dbReference type="EMBL" id="TDN49936.1"/>
    </source>
</evidence>
<reference evidence="9 10" key="1">
    <citation type="submission" date="2019-03" db="EMBL/GenBank/DDBJ databases">
        <title>Genomic Encyclopedia of Type Strains, Phase IV (KMG-IV): sequencing the most valuable type-strain genomes for metagenomic binning, comparative biology and taxonomic classification.</title>
        <authorList>
            <person name="Goeker M."/>
        </authorList>
    </citation>
    <scope>NUCLEOTIDE SEQUENCE [LARGE SCALE GENOMIC DNA]</scope>
    <source>
        <strain evidence="9 10">DSM 12121</strain>
    </source>
</reference>
<dbReference type="OrthoDB" id="9766796at2"/>
<dbReference type="InterPro" id="IPR000447">
    <property type="entry name" value="G3P_DH_FAD-dep"/>
</dbReference>
<dbReference type="Pfam" id="PF01266">
    <property type="entry name" value="DAO"/>
    <property type="match status" value="1"/>
</dbReference>
<dbReference type="Gene3D" id="3.50.50.60">
    <property type="entry name" value="FAD/NAD(P)-binding domain"/>
    <property type="match status" value="1"/>
</dbReference>
<gene>
    <name evidence="9" type="ORF">C7389_11028</name>
</gene>
<evidence type="ECO:0000256" key="4">
    <source>
        <dbReference type="ARBA" id="ARBA00022798"/>
    </source>
</evidence>
<feature type="domain" description="Alpha-glycerophosphate oxidase C-terminal" evidence="8">
    <location>
        <begin position="417"/>
        <end position="499"/>
    </location>
</feature>
<comment type="similarity">
    <text evidence="2">Belongs to the FAD-dependent glycerol-3-phosphate dehydrogenase family.</text>
</comment>
<name>A0A4R6DX89_9RHOO</name>
<dbReference type="Gene3D" id="3.30.9.10">
    <property type="entry name" value="D-Amino Acid Oxidase, subunit A, domain 2"/>
    <property type="match status" value="1"/>
</dbReference>
<comment type="caution">
    <text evidence="9">The sequence shown here is derived from an EMBL/GenBank/DDBJ whole genome shotgun (WGS) entry which is preliminary data.</text>
</comment>
<evidence type="ECO:0000256" key="6">
    <source>
        <dbReference type="ARBA" id="ARBA00023002"/>
    </source>
</evidence>
<keyword evidence="5" id="KW-0274">FAD</keyword>
<keyword evidence="6" id="KW-0560">Oxidoreductase</keyword>
<dbReference type="RefSeq" id="WP_133591925.1">
    <property type="nucleotide sequence ID" value="NZ_SNVV01000010.1"/>
</dbReference>
<evidence type="ECO:0000256" key="2">
    <source>
        <dbReference type="ARBA" id="ARBA00007330"/>
    </source>
</evidence>
<evidence type="ECO:0000256" key="3">
    <source>
        <dbReference type="ARBA" id="ARBA00022630"/>
    </source>
</evidence>
<dbReference type="EMBL" id="SNVV01000010">
    <property type="protein sequence ID" value="TDN49936.1"/>
    <property type="molecule type" value="Genomic_DNA"/>
</dbReference>
<dbReference type="GO" id="GO:0006071">
    <property type="term" value="P:glycerol metabolic process"/>
    <property type="evidence" value="ECO:0007669"/>
    <property type="project" value="UniProtKB-KW"/>
</dbReference>
<dbReference type="GO" id="GO:0046168">
    <property type="term" value="P:glycerol-3-phosphate catabolic process"/>
    <property type="evidence" value="ECO:0007669"/>
    <property type="project" value="TreeGrafter"/>
</dbReference>
<keyword evidence="10" id="KW-1185">Reference proteome</keyword>
<evidence type="ECO:0000313" key="10">
    <source>
        <dbReference type="Proteomes" id="UP000295129"/>
    </source>
</evidence>
<comment type="cofactor">
    <cofactor evidence="1">
        <name>FAD</name>
        <dbReference type="ChEBI" id="CHEBI:57692"/>
    </cofactor>
</comment>
<dbReference type="Proteomes" id="UP000295129">
    <property type="component" value="Unassembled WGS sequence"/>
</dbReference>